<dbReference type="HAMAP" id="MF_03230">
    <property type="entry name" value="FITM2"/>
    <property type="match status" value="1"/>
</dbReference>
<comment type="caution">
    <text evidence="10">The sequence shown here is derived from an EMBL/GenBank/DDBJ whole genome shotgun (WGS) entry which is preliminary data.</text>
</comment>
<sequence length="290" mass="33599">MANRHQVKNDSNQNESSPRRNSTQSLTGIDVALGMSTQVARKFLFVDVRRRAMFYLAVITILSMFAEYFPPVQNYYYFTQKHNLLNTYGTKIGWFWTTALLCPFIWLTSLLHHGSRAKALKDLTRVAIATFFWYTATSFFVHIERQTGKCHGALHAGRHNCSDEGGKWIPGFDISGHAFLLVYSALIICEEITSFRNWPNSPRTSPSHIPNRYEYENFKQSTKIIQYLFIALSILVLLWDFQMIITSLYYHAVIHKFLGVGTALLCWAFTYRVLFPIASFLPIRRHIKSF</sequence>
<protein>
    <submittedName>
        <fullName evidence="10">Inositol phospholipid synthesis and fat-storage-inducing TM domain-containing protein</fullName>
    </submittedName>
</protein>
<keyword evidence="6" id="KW-0443">Lipid metabolism</keyword>
<evidence type="ECO:0000256" key="9">
    <source>
        <dbReference type="SAM" id="Phobius"/>
    </source>
</evidence>
<evidence type="ECO:0000256" key="3">
    <source>
        <dbReference type="ARBA" id="ARBA00022801"/>
    </source>
</evidence>
<keyword evidence="5 9" id="KW-1133">Transmembrane helix</keyword>
<evidence type="ECO:0000256" key="5">
    <source>
        <dbReference type="ARBA" id="ARBA00022989"/>
    </source>
</evidence>
<name>A0AAD4N2N3_9BILA</name>
<keyword evidence="7 9" id="KW-0472">Membrane</keyword>
<feature type="compositionally biased region" description="Polar residues" evidence="8">
    <location>
        <begin position="9"/>
        <end position="24"/>
    </location>
</feature>
<evidence type="ECO:0000256" key="1">
    <source>
        <dbReference type="ARBA" id="ARBA00004477"/>
    </source>
</evidence>
<dbReference type="PANTHER" id="PTHR23129">
    <property type="entry name" value="ACYL-COENZYME A DIPHOSPHATASE FITM2"/>
    <property type="match status" value="1"/>
</dbReference>
<evidence type="ECO:0000256" key="4">
    <source>
        <dbReference type="ARBA" id="ARBA00022824"/>
    </source>
</evidence>
<dbReference type="GO" id="GO:0034389">
    <property type="term" value="P:lipid droplet organization"/>
    <property type="evidence" value="ECO:0007669"/>
    <property type="project" value="InterPro"/>
</dbReference>
<keyword evidence="4" id="KW-0256">Endoplasmic reticulum</keyword>
<feature type="transmembrane region" description="Helical" evidence="9">
    <location>
        <begin position="227"/>
        <end position="251"/>
    </location>
</feature>
<keyword evidence="3" id="KW-0378">Hydrolase</keyword>
<dbReference type="GO" id="GO:0005789">
    <property type="term" value="C:endoplasmic reticulum membrane"/>
    <property type="evidence" value="ECO:0007669"/>
    <property type="project" value="UniProtKB-SubCell"/>
</dbReference>
<feature type="transmembrane region" description="Helical" evidence="9">
    <location>
        <begin position="257"/>
        <end position="281"/>
    </location>
</feature>
<reference evidence="10" key="1">
    <citation type="submission" date="2022-01" db="EMBL/GenBank/DDBJ databases">
        <title>Genome Sequence Resource for Two Populations of Ditylenchus destructor, the Migratory Endoparasitic Phytonematode.</title>
        <authorList>
            <person name="Zhang H."/>
            <person name="Lin R."/>
            <person name="Xie B."/>
        </authorList>
    </citation>
    <scope>NUCLEOTIDE SEQUENCE</scope>
    <source>
        <strain evidence="10">BazhouSP</strain>
    </source>
</reference>
<dbReference type="InterPro" id="IPR019388">
    <property type="entry name" value="FIT"/>
</dbReference>
<dbReference type="AlphaFoldDB" id="A0AAD4N2N3"/>
<proteinExistence type="inferred from homology"/>
<dbReference type="GO" id="GO:0019915">
    <property type="term" value="P:lipid storage"/>
    <property type="evidence" value="ECO:0007669"/>
    <property type="project" value="InterPro"/>
</dbReference>
<dbReference type="GO" id="GO:0010945">
    <property type="term" value="F:coenzyme A diphosphatase activity"/>
    <property type="evidence" value="ECO:0007669"/>
    <property type="project" value="InterPro"/>
</dbReference>
<keyword evidence="2 9" id="KW-0812">Transmembrane</keyword>
<evidence type="ECO:0000256" key="2">
    <source>
        <dbReference type="ARBA" id="ARBA00022692"/>
    </source>
</evidence>
<dbReference type="InterPro" id="IPR046401">
    <property type="entry name" value="FITM1/2"/>
</dbReference>
<dbReference type="PANTHER" id="PTHR23129:SF0">
    <property type="entry name" value="ACYL-COENZYME A DIPHOSPHATASE FITM2"/>
    <property type="match status" value="1"/>
</dbReference>
<organism evidence="10 11">
    <name type="scientific">Ditylenchus destructor</name>
    <dbReference type="NCBI Taxonomy" id="166010"/>
    <lineage>
        <taxon>Eukaryota</taxon>
        <taxon>Metazoa</taxon>
        <taxon>Ecdysozoa</taxon>
        <taxon>Nematoda</taxon>
        <taxon>Chromadorea</taxon>
        <taxon>Rhabditida</taxon>
        <taxon>Tylenchina</taxon>
        <taxon>Tylenchomorpha</taxon>
        <taxon>Sphaerularioidea</taxon>
        <taxon>Anguinidae</taxon>
        <taxon>Anguininae</taxon>
        <taxon>Ditylenchus</taxon>
    </lineage>
</organism>
<evidence type="ECO:0000256" key="7">
    <source>
        <dbReference type="ARBA" id="ARBA00023136"/>
    </source>
</evidence>
<evidence type="ECO:0000256" key="8">
    <source>
        <dbReference type="SAM" id="MobiDB-lite"/>
    </source>
</evidence>
<dbReference type="Proteomes" id="UP001201812">
    <property type="component" value="Unassembled WGS sequence"/>
</dbReference>
<feature type="transmembrane region" description="Helical" evidence="9">
    <location>
        <begin position="92"/>
        <end position="111"/>
    </location>
</feature>
<feature type="transmembrane region" description="Helical" evidence="9">
    <location>
        <begin position="52"/>
        <end position="72"/>
    </location>
</feature>
<dbReference type="EMBL" id="JAKKPZ010000015">
    <property type="protein sequence ID" value="KAI1713505.1"/>
    <property type="molecule type" value="Genomic_DNA"/>
</dbReference>
<feature type="region of interest" description="Disordered" evidence="8">
    <location>
        <begin position="1"/>
        <end position="24"/>
    </location>
</feature>
<keyword evidence="11" id="KW-1185">Reference proteome</keyword>
<accession>A0AAD4N2N3</accession>
<evidence type="ECO:0000313" key="11">
    <source>
        <dbReference type="Proteomes" id="UP001201812"/>
    </source>
</evidence>
<dbReference type="GO" id="GO:0008654">
    <property type="term" value="P:phospholipid biosynthetic process"/>
    <property type="evidence" value="ECO:0007669"/>
    <property type="project" value="TreeGrafter"/>
</dbReference>
<comment type="subcellular location">
    <subcellularLocation>
        <location evidence="1">Endoplasmic reticulum membrane</location>
        <topology evidence="1">Multi-pass membrane protein</topology>
    </subcellularLocation>
</comment>
<evidence type="ECO:0000256" key="6">
    <source>
        <dbReference type="ARBA" id="ARBA00023098"/>
    </source>
</evidence>
<evidence type="ECO:0000313" key="10">
    <source>
        <dbReference type="EMBL" id="KAI1713505.1"/>
    </source>
</evidence>
<dbReference type="Pfam" id="PF10261">
    <property type="entry name" value="FIT"/>
    <property type="match status" value="1"/>
</dbReference>
<gene>
    <name evidence="10" type="ORF">DdX_09020</name>
</gene>